<dbReference type="FunFam" id="1.10.10.10:FF:000894">
    <property type="entry name" value="Caffeic acid O-methyltransferase"/>
    <property type="match status" value="1"/>
</dbReference>
<dbReference type="InterPro" id="IPR016461">
    <property type="entry name" value="COMT-like"/>
</dbReference>
<evidence type="ECO:0000259" key="6">
    <source>
        <dbReference type="Pfam" id="PF08100"/>
    </source>
</evidence>
<dbReference type="Gramene" id="XM_028364160.1">
    <property type="protein sequence ID" value="XP_028219961.1"/>
    <property type="gene ID" value="LOC114401606"/>
</dbReference>
<evidence type="ECO:0000256" key="4">
    <source>
        <dbReference type="PIRSR" id="PIRSR005739-1"/>
    </source>
</evidence>
<evidence type="ECO:0000259" key="5">
    <source>
        <dbReference type="Pfam" id="PF00891"/>
    </source>
</evidence>
<evidence type="ECO:0000256" key="3">
    <source>
        <dbReference type="ARBA" id="ARBA00022691"/>
    </source>
</evidence>
<keyword evidence="9" id="KW-1185">Reference proteome</keyword>
<dbReference type="Pfam" id="PF00891">
    <property type="entry name" value="Methyltransf_2"/>
    <property type="match status" value="1"/>
</dbReference>
<feature type="active site" description="Proton acceptor" evidence="4">
    <location>
        <position position="275"/>
    </location>
</feature>
<dbReference type="PANTHER" id="PTHR11746">
    <property type="entry name" value="O-METHYLTRANSFERASE"/>
    <property type="match status" value="1"/>
</dbReference>
<feature type="domain" description="O-methyltransferase dimerisation" evidence="6">
    <location>
        <begin position="31"/>
        <end position="121"/>
    </location>
</feature>
<dbReference type="EC" id="2.1.1.76" evidence="7"/>
<dbReference type="AlphaFoldDB" id="A0A0B2NPP8"/>
<dbReference type="Gene3D" id="3.40.50.150">
    <property type="entry name" value="Vaccinia Virus protein VP39"/>
    <property type="match status" value="1"/>
</dbReference>
<dbReference type="GO" id="GO:0046983">
    <property type="term" value="F:protein dimerization activity"/>
    <property type="evidence" value="ECO:0007669"/>
    <property type="project" value="InterPro"/>
</dbReference>
<evidence type="ECO:0000313" key="8">
    <source>
        <dbReference type="EMBL" id="RZB41792.1"/>
    </source>
</evidence>
<keyword evidence="2 7" id="KW-0808">Transferase</keyword>
<dbReference type="EMBL" id="KN672145">
    <property type="protein sequence ID" value="KHM99055.1"/>
    <property type="molecule type" value="Genomic_DNA"/>
</dbReference>
<dbReference type="SUPFAM" id="SSF53335">
    <property type="entry name" value="S-adenosyl-L-methionine-dependent methyltransferases"/>
    <property type="match status" value="1"/>
</dbReference>
<dbReference type="GO" id="GO:0008171">
    <property type="term" value="F:O-methyltransferase activity"/>
    <property type="evidence" value="ECO:0007669"/>
    <property type="project" value="InterPro"/>
</dbReference>
<keyword evidence="1 7" id="KW-0489">Methyltransferase</keyword>
<reference evidence="8 9" key="2">
    <citation type="submission" date="2018-09" db="EMBL/GenBank/DDBJ databases">
        <title>A high-quality reference genome of wild soybean provides a powerful tool to mine soybean genomes.</title>
        <authorList>
            <person name="Xie M."/>
            <person name="Chung C.Y.L."/>
            <person name="Li M.-W."/>
            <person name="Wong F.-L."/>
            <person name="Chan T.-F."/>
            <person name="Lam H.-M."/>
        </authorList>
    </citation>
    <scope>NUCLEOTIDE SEQUENCE [LARGE SCALE GENOMIC DNA]</scope>
    <source>
        <strain evidence="9">cv. W05</strain>
        <tissue evidence="8">Hypocotyl of etiolated seedlings</tissue>
    </source>
</reference>
<reference evidence="7" key="1">
    <citation type="submission" date="2014-07" db="EMBL/GenBank/DDBJ databases">
        <title>Identification of a novel salt tolerance gene in wild soybean by whole-genome sequencing.</title>
        <authorList>
            <person name="Lam H.-M."/>
            <person name="Qi X."/>
            <person name="Li M.-W."/>
            <person name="Liu X."/>
            <person name="Xie M."/>
            <person name="Ni M."/>
            <person name="Xu X."/>
        </authorList>
    </citation>
    <scope>NUCLEOTIDE SEQUENCE [LARGE SCALE GENOMIC DNA]</scope>
    <source>
        <tissue evidence="7">Root</tissue>
    </source>
</reference>
<dbReference type="InterPro" id="IPR029063">
    <property type="entry name" value="SAM-dependent_MTases_sf"/>
</dbReference>
<dbReference type="Pfam" id="PF08100">
    <property type="entry name" value="Dimerisation"/>
    <property type="match status" value="1"/>
</dbReference>
<dbReference type="GO" id="GO:0030755">
    <property type="term" value="F:quercetin 3-O-methyltransferase activity"/>
    <property type="evidence" value="ECO:0007669"/>
    <property type="project" value="UniProtKB-EC"/>
</dbReference>
<evidence type="ECO:0000256" key="2">
    <source>
        <dbReference type="ARBA" id="ARBA00022679"/>
    </source>
</evidence>
<dbReference type="SMR" id="A0A0B2NPP8"/>
<evidence type="ECO:0000313" key="7">
    <source>
        <dbReference type="EMBL" id="KHM99055.1"/>
    </source>
</evidence>
<feature type="domain" description="O-methyltransferase C-terminal" evidence="5">
    <location>
        <begin position="146"/>
        <end position="350"/>
    </location>
</feature>
<dbReference type="Gene3D" id="1.10.10.10">
    <property type="entry name" value="Winged helix-like DNA-binding domain superfamily/Winged helix DNA-binding domain"/>
    <property type="match status" value="1"/>
</dbReference>
<dbReference type="InterPro" id="IPR012967">
    <property type="entry name" value="COMT_dimerisation"/>
</dbReference>
<evidence type="ECO:0000256" key="1">
    <source>
        <dbReference type="ARBA" id="ARBA00022603"/>
    </source>
</evidence>
<accession>A0A0B2NPP8</accession>
<keyword evidence="3" id="KW-0949">S-adenosyl-L-methionine</keyword>
<organism evidence="7">
    <name type="scientific">Glycine soja</name>
    <name type="common">Wild soybean</name>
    <dbReference type="NCBI Taxonomy" id="3848"/>
    <lineage>
        <taxon>Eukaryota</taxon>
        <taxon>Viridiplantae</taxon>
        <taxon>Streptophyta</taxon>
        <taxon>Embryophyta</taxon>
        <taxon>Tracheophyta</taxon>
        <taxon>Spermatophyta</taxon>
        <taxon>Magnoliopsida</taxon>
        <taxon>eudicotyledons</taxon>
        <taxon>Gunneridae</taxon>
        <taxon>Pentapetalae</taxon>
        <taxon>rosids</taxon>
        <taxon>fabids</taxon>
        <taxon>Fabales</taxon>
        <taxon>Fabaceae</taxon>
        <taxon>Papilionoideae</taxon>
        <taxon>50 kb inversion clade</taxon>
        <taxon>NPAAA clade</taxon>
        <taxon>indigoferoid/millettioid clade</taxon>
        <taxon>Phaseoleae</taxon>
        <taxon>Glycine</taxon>
        <taxon>Glycine subgen. Soja</taxon>
    </lineage>
</organism>
<protein>
    <submittedName>
        <fullName evidence="7">Isoliquiritigenin 2'-O-methyltransferase</fullName>
        <ecNumber evidence="7">2.1.1.76</ecNumber>
    </submittedName>
</protein>
<dbReference type="EMBL" id="QZWG01000020">
    <property type="protein sequence ID" value="RZB41792.1"/>
    <property type="molecule type" value="Genomic_DNA"/>
</dbReference>
<dbReference type="CDD" id="cd02440">
    <property type="entry name" value="AdoMet_MTases"/>
    <property type="match status" value="1"/>
</dbReference>
<dbReference type="PROSITE" id="PS51683">
    <property type="entry name" value="SAM_OMT_II"/>
    <property type="match status" value="1"/>
</dbReference>
<dbReference type="SUPFAM" id="SSF46785">
    <property type="entry name" value="Winged helix' DNA-binding domain"/>
    <property type="match status" value="1"/>
</dbReference>
<sequence length="370" mass="41126">MNSNICNWKQNQVLPTEEAKGDDTYLSALTLCFSRIFPAILNAAVDLNLFDIIAKAESSSLSASEIASLLLPNPHPQLANRLERILPVLASYSLLNCSIRTNEDGVRERLYALSPIGQYFACDNDGGSLGPLSSLFHRGYFHVLKDVKDAIMDPNNNDHFQNVHGMPPYQYMKTDEELNKLFNKALAQTGPPAMKMLLKLYKGFEQVSTLVDVGGGVGETLKQIIFDYPSIKGINFDLPQVIQDAPPHPGIEHVEGDMFESVPKGDAILLKLVCHNWLDEDCVKFLRNCHKALPQHGKVIVIDYIIPEVPDSSKISMQTCVADSLMFLVTSGKERTEKEFESLCRNSGFSGFHVACRDSPSVLSVVEFYK</sequence>
<dbReference type="InterPro" id="IPR036388">
    <property type="entry name" value="WH-like_DNA-bd_sf"/>
</dbReference>
<dbReference type="FunFam" id="3.40.50.150:FF:000705">
    <property type="entry name" value="Uncharacterized protein"/>
    <property type="match status" value="1"/>
</dbReference>
<dbReference type="PIRSF" id="PIRSF005739">
    <property type="entry name" value="O-mtase"/>
    <property type="match status" value="1"/>
</dbReference>
<dbReference type="InterPro" id="IPR036390">
    <property type="entry name" value="WH_DNA-bd_sf"/>
</dbReference>
<dbReference type="Proteomes" id="UP000053555">
    <property type="component" value="Unassembled WGS sequence"/>
</dbReference>
<dbReference type="Proteomes" id="UP000289340">
    <property type="component" value="Chromosome 20"/>
</dbReference>
<dbReference type="InterPro" id="IPR001077">
    <property type="entry name" value="COMT_C"/>
</dbReference>
<proteinExistence type="predicted"/>
<name>A0A0B2NPP8_GLYSO</name>
<dbReference type="GO" id="GO:0032259">
    <property type="term" value="P:methylation"/>
    <property type="evidence" value="ECO:0007669"/>
    <property type="project" value="UniProtKB-KW"/>
</dbReference>
<evidence type="ECO:0000313" key="9">
    <source>
        <dbReference type="Proteomes" id="UP000289340"/>
    </source>
</evidence>
<gene>
    <name evidence="8" type="ORF">D0Y65_052700</name>
    <name evidence="7" type="ORF">glysoja_024355</name>
</gene>